<keyword evidence="3" id="KW-1185">Reference proteome</keyword>
<dbReference type="PANTHER" id="PTHR35889:SF3">
    <property type="entry name" value="F-BOX DOMAIN-CONTAINING PROTEIN"/>
    <property type="match status" value="1"/>
</dbReference>
<dbReference type="InterPro" id="IPR022655">
    <property type="entry name" value="DUF1553"/>
</dbReference>
<name>A0A2S7TY99_9BACT</name>
<dbReference type="PANTHER" id="PTHR35889">
    <property type="entry name" value="CYCLOINULO-OLIGOSACCHARIDE FRUCTANOTRANSFERASE-RELATED"/>
    <property type="match status" value="1"/>
</dbReference>
<sequence>MQEKADLKPTAHILIRGQYAVKDKEVLSPDVPASLPPMTAEMPRNRLGLGMWLSEPSNPLPARVTVNRYWYYLFGNGIVESTNDFGVMGARPSHPKLLDWLASDFVENGWDFHLLLKTIVTSSTYRQSATFTD</sequence>
<accession>A0A2S7TY99</accession>
<dbReference type="Pfam" id="PF07587">
    <property type="entry name" value="PSD1"/>
    <property type="match status" value="1"/>
</dbReference>
<feature type="domain" description="DUF1553" evidence="1">
    <location>
        <begin position="45"/>
        <end position="131"/>
    </location>
</feature>
<evidence type="ECO:0000313" key="3">
    <source>
        <dbReference type="Proteomes" id="UP000239907"/>
    </source>
</evidence>
<comment type="caution">
    <text evidence="2">The sequence shown here is derived from an EMBL/GenBank/DDBJ whole genome shotgun (WGS) entry which is preliminary data.</text>
</comment>
<reference evidence="2 3" key="1">
    <citation type="submission" date="2016-12" db="EMBL/GenBank/DDBJ databases">
        <title>Study of bacterial adaptation to deep sea.</title>
        <authorList>
            <person name="Song J."/>
            <person name="Yoshizawa S."/>
            <person name="Kogure K."/>
        </authorList>
    </citation>
    <scope>NUCLEOTIDE SEQUENCE [LARGE SCALE GENOMIC DNA]</scope>
    <source>
        <strain evidence="2 3">SAORIC-165</strain>
    </source>
</reference>
<dbReference type="Proteomes" id="UP000239907">
    <property type="component" value="Unassembled WGS sequence"/>
</dbReference>
<gene>
    <name evidence="2" type="ORF">BSZ32_01470</name>
</gene>
<organism evidence="2 3">
    <name type="scientific">Rubritalea profundi</name>
    <dbReference type="NCBI Taxonomy" id="1658618"/>
    <lineage>
        <taxon>Bacteria</taxon>
        <taxon>Pseudomonadati</taxon>
        <taxon>Verrucomicrobiota</taxon>
        <taxon>Verrucomicrobiia</taxon>
        <taxon>Verrucomicrobiales</taxon>
        <taxon>Rubritaleaceae</taxon>
        <taxon>Rubritalea</taxon>
    </lineage>
</organism>
<protein>
    <recommendedName>
        <fullName evidence="1">DUF1553 domain-containing protein</fullName>
    </recommendedName>
</protein>
<evidence type="ECO:0000313" key="2">
    <source>
        <dbReference type="EMBL" id="PQJ27290.1"/>
    </source>
</evidence>
<dbReference type="EMBL" id="MQWA01000001">
    <property type="protein sequence ID" value="PQJ27290.1"/>
    <property type="molecule type" value="Genomic_DNA"/>
</dbReference>
<proteinExistence type="predicted"/>
<dbReference type="AlphaFoldDB" id="A0A2S7TY99"/>
<evidence type="ECO:0000259" key="1">
    <source>
        <dbReference type="Pfam" id="PF07587"/>
    </source>
</evidence>
<dbReference type="OrthoDB" id="174031at2"/>